<dbReference type="PROSITE" id="PS00962">
    <property type="entry name" value="RIBOSOMAL_S2_1"/>
    <property type="match status" value="1"/>
</dbReference>
<evidence type="ECO:0000256" key="3">
    <source>
        <dbReference type="ARBA" id="ARBA00023274"/>
    </source>
</evidence>
<evidence type="ECO:0000256" key="6">
    <source>
        <dbReference type="RuleBase" id="RU003631"/>
    </source>
</evidence>
<dbReference type="PANTHER" id="PTHR12534">
    <property type="entry name" value="30S RIBOSOMAL PROTEIN S2 PROKARYOTIC AND ORGANELLAR"/>
    <property type="match status" value="1"/>
</dbReference>
<reference evidence="7" key="1">
    <citation type="submission" date="2021-02" db="EMBL/GenBank/DDBJ databases">
        <title>Thiocyanate and organic carbon inputs drive convergent selection for specific autotrophic Afipia and Thiobacillus strains within complex microbiomes.</title>
        <authorList>
            <person name="Huddy R.J."/>
            <person name="Sachdeva R."/>
            <person name="Kadzinga F."/>
            <person name="Kantor R.S."/>
            <person name="Harrison S.T.L."/>
            <person name="Banfield J.F."/>
        </authorList>
    </citation>
    <scope>NUCLEOTIDE SEQUENCE</scope>
    <source>
        <strain evidence="7">SCN18_10_11_15_R4_P_38_20</strain>
    </source>
</reference>
<evidence type="ECO:0000256" key="1">
    <source>
        <dbReference type="ARBA" id="ARBA00006242"/>
    </source>
</evidence>
<dbReference type="HAMAP" id="MF_00291_B">
    <property type="entry name" value="Ribosomal_uS2_B"/>
    <property type="match status" value="1"/>
</dbReference>
<evidence type="ECO:0000256" key="2">
    <source>
        <dbReference type="ARBA" id="ARBA00022980"/>
    </source>
</evidence>
<dbReference type="GO" id="GO:0006412">
    <property type="term" value="P:translation"/>
    <property type="evidence" value="ECO:0007669"/>
    <property type="project" value="UniProtKB-UniRule"/>
</dbReference>
<keyword evidence="3 5" id="KW-0687">Ribonucleoprotein</keyword>
<evidence type="ECO:0000256" key="4">
    <source>
        <dbReference type="ARBA" id="ARBA00035256"/>
    </source>
</evidence>
<dbReference type="CDD" id="cd01425">
    <property type="entry name" value="RPS2"/>
    <property type="match status" value="1"/>
</dbReference>
<dbReference type="Gene3D" id="1.10.287.610">
    <property type="entry name" value="Helix hairpin bin"/>
    <property type="match status" value="1"/>
</dbReference>
<evidence type="ECO:0000256" key="5">
    <source>
        <dbReference type="HAMAP-Rule" id="MF_00291"/>
    </source>
</evidence>
<evidence type="ECO:0000313" key="7">
    <source>
        <dbReference type="EMBL" id="MBN9413017.1"/>
    </source>
</evidence>
<comment type="similarity">
    <text evidence="1 5 6">Belongs to the universal ribosomal protein uS2 family.</text>
</comment>
<dbReference type="GO" id="GO:0022627">
    <property type="term" value="C:cytosolic small ribosomal subunit"/>
    <property type="evidence" value="ECO:0007669"/>
    <property type="project" value="TreeGrafter"/>
</dbReference>
<dbReference type="PRINTS" id="PR00395">
    <property type="entry name" value="RIBOSOMALS2"/>
</dbReference>
<comment type="caution">
    <text evidence="7">The sequence shown here is derived from an EMBL/GenBank/DDBJ whole genome shotgun (WGS) entry which is preliminary data.</text>
</comment>
<name>A0A8J7TUC0_9PROT</name>
<dbReference type="EMBL" id="JAFKGL010000015">
    <property type="protein sequence ID" value="MBN9413017.1"/>
    <property type="molecule type" value="Genomic_DNA"/>
</dbReference>
<dbReference type="PROSITE" id="PS00963">
    <property type="entry name" value="RIBOSOMAL_S2_2"/>
    <property type="match status" value="1"/>
</dbReference>
<dbReference type="SUPFAM" id="SSF52313">
    <property type="entry name" value="Ribosomal protein S2"/>
    <property type="match status" value="1"/>
</dbReference>
<dbReference type="InterPro" id="IPR005706">
    <property type="entry name" value="Ribosomal_uS2_bac/mit/plastid"/>
</dbReference>
<dbReference type="Proteomes" id="UP000664414">
    <property type="component" value="Unassembled WGS sequence"/>
</dbReference>
<gene>
    <name evidence="5 7" type="primary">rpsB</name>
    <name evidence="7" type="ORF">J0H12_03740</name>
</gene>
<evidence type="ECO:0000313" key="8">
    <source>
        <dbReference type="Proteomes" id="UP000664414"/>
    </source>
</evidence>
<proteinExistence type="inferred from homology"/>
<dbReference type="InterPro" id="IPR001865">
    <property type="entry name" value="Ribosomal_uS2"/>
</dbReference>
<dbReference type="Gene3D" id="3.40.50.10490">
    <property type="entry name" value="Glucose-6-phosphate isomerase like protein, domain 1"/>
    <property type="match status" value="1"/>
</dbReference>
<dbReference type="InterPro" id="IPR023591">
    <property type="entry name" value="Ribosomal_uS2_flav_dom_sf"/>
</dbReference>
<keyword evidence="2 5" id="KW-0689">Ribosomal protein</keyword>
<dbReference type="PANTHER" id="PTHR12534:SF0">
    <property type="entry name" value="SMALL RIBOSOMAL SUBUNIT PROTEIN US2M"/>
    <property type="match status" value="1"/>
</dbReference>
<dbReference type="NCBIfam" id="TIGR01011">
    <property type="entry name" value="rpsB_bact"/>
    <property type="match status" value="1"/>
</dbReference>
<organism evidence="7 8">
    <name type="scientific">Candidatus Paracaedimonas acanthamoebae</name>
    <dbReference type="NCBI Taxonomy" id="244581"/>
    <lineage>
        <taxon>Bacteria</taxon>
        <taxon>Pseudomonadati</taxon>
        <taxon>Pseudomonadota</taxon>
        <taxon>Alphaproteobacteria</taxon>
        <taxon>Holosporales</taxon>
        <taxon>Caedimonadaceae</taxon>
        <taxon>Candidatus Paracaedimonas</taxon>
    </lineage>
</organism>
<sequence>MKNVPFTMRDLMHAGVHFGHHPRRWNPKMAPYLYGVRNSVHIINLEKTVPLIHQALATLKDVVVSGGRVLFVGTKRQASEVVAEAAKHCGQYYINHRWLGGMLTNWKTISQSIRRLKELEEFLGQEQLGLTKKELLKLTREKDKLEMTLGGIKEMPGLPDVLFVMDSLNDRIAINEANRLGIPVIAILDSNADPAGVDYPIPGNDDAIRSIEFYCRIASTAILDGLQHHLRAAGVDLGSSSHVPTQVEQVSEIQEDIFEENSVSEQVVAQE</sequence>
<dbReference type="Pfam" id="PF00318">
    <property type="entry name" value="Ribosomal_S2"/>
    <property type="match status" value="1"/>
</dbReference>
<dbReference type="AlphaFoldDB" id="A0A8J7TUC0"/>
<accession>A0A8J7TUC0</accession>
<dbReference type="GO" id="GO:0003735">
    <property type="term" value="F:structural constituent of ribosome"/>
    <property type="evidence" value="ECO:0007669"/>
    <property type="project" value="InterPro"/>
</dbReference>
<protein>
    <recommendedName>
        <fullName evidence="4 5">Small ribosomal subunit protein uS2</fullName>
    </recommendedName>
</protein>
<dbReference type="InterPro" id="IPR018130">
    <property type="entry name" value="Ribosomal_uS2_CS"/>
</dbReference>